<evidence type="ECO:0000313" key="2">
    <source>
        <dbReference type="EMBL" id="KAK9032324.1"/>
    </source>
</evidence>
<accession>A0ABR2T4K4</accession>
<organism evidence="2 3">
    <name type="scientific">Hibiscus sabdariffa</name>
    <name type="common">roselle</name>
    <dbReference type="NCBI Taxonomy" id="183260"/>
    <lineage>
        <taxon>Eukaryota</taxon>
        <taxon>Viridiplantae</taxon>
        <taxon>Streptophyta</taxon>
        <taxon>Embryophyta</taxon>
        <taxon>Tracheophyta</taxon>
        <taxon>Spermatophyta</taxon>
        <taxon>Magnoliopsida</taxon>
        <taxon>eudicotyledons</taxon>
        <taxon>Gunneridae</taxon>
        <taxon>Pentapetalae</taxon>
        <taxon>rosids</taxon>
        <taxon>malvids</taxon>
        <taxon>Malvales</taxon>
        <taxon>Malvaceae</taxon>
        <taxon>Malvoideae</taxon>
        <taxon>Hibiscus</taxon>
    </lineage>
</organism>
<gene>
    <name evidence="2" type="ORF">V6N11_056595</name>
</gene>
<evidence type="ECO:0000313" key="3">
    <source>
        <dbReference type="Proteomes" id="UP001396334"/>
    </source>
</evidence>
<dbReference type="Proteomes" id="UP001396334">
    <property type="component" value="Unassembled WGS sequence"/>
</dbReference>
<protein>
    <submittedName>
        <fullName evidence="2">Uncharacterized protein</fullName>
    </submittedName>
</protein>
<sequence length="114" mass="12525">MPKQIVEVGGSTIVQQNGGKSKAEPETLKTVQNTIAKRSVTPATKFADLVPIRLTRYLPRNKFRVRISIFTTFQMETTMVSEEQFRVSVGDGGAENIATVQDDVDLVEKVKAAA</sequence>
<name>A0ABR2T4K4_9ROSI</name>
<proteinExistence type="predicted"/>
<comment type="caution">
    <text evidence="2">The sequence shown here is derived from an EMBL/GenBank/DDBJ whole genome shotgun (WGS) entry which is preliminary data.</text>
</comment>
<feature type="region of interest" description="Disordered" evidence="1">
    <location>
        <begin position="1"/>
        <end position="29"/>
    </location>
</feature>
<keyword evidence="3" id="KW-1185">Reference proteome</keyword>
<dbReference type="EMBL" id="JBBPBN010000009">
    <property type="protein sequence ID" value="KAK9032324.1"/>
    <property type="molecule type" value="Genomic_DNA"/>
</dbReference>
<evidence type="ECO:0000256" key="1">
    <source>
        <dbReference type="SAM" id="MobiDB-lite"/>
    </source>
</evidence>
<reference evidence="2 3" key="1">
    <citation type="journal article" date="2024" name="G3 (Bethesda)">
        <title>Genome assembly of Hibiscus sabdariffa L. provides insights into metabolisms of medicinal natural products.</title>
        <authorList>
            <person name="Kim T."/>
        </authorList>
    </citation>
    <scope>NUCLEOTIDE SEQUENCE [LARGE SCALE GENOMIC DNA]</scope>
    <source>
        <strain evidence="2">TK-2024</strain>
        <tissue evidence="2">Old leaves</tissue>
    </source>
</reference>